<proteinExistence type="predicted"/>
<reference evidence="5" key="1">
    <citation type="submission" date="2023-07" db="EMBL/GenBank/DDBJ databases">
        <title>30 novel species of actinomycetes from the DSMZ collection.</title>
        <authorList>
            <person name="Nouioui I."/>
        </authorList>
    </citation>
    <scope>NUCLEOTIDE SEQUENCE [LARGE SCALE GENOMIC DNA]</scope>
    <source>
        <strain evidence="5">DSM 44918</strain>
    </source>
</reference>
<keyword evidence="2" id="KW-1133">Transmembrane helix</keyword>
<dbReference type="InterPro" id="IPR007349">
    <property type="entry name" value="DUF418"/>
</dbReference>
<dbReference type="PANTHER" id="PTHR30590:SF2">
    <property type="entry name" value="INNER MEMBRANE PROTEIN"/>
    <property type="match status" value="1"/>
</dbReference>
<accession>A0ABU2LQT0</accession>
<dbReference type="Proteomes" id="UP001183420">
    <property type="component" value="Unassembled WGS sequence"/>
</dbReference>
<feature type="transmembrane region" description="Helical" evidence="2">
    <location>
        <begin position="299"/>
        <end position="321"/>
    </location>
</feature>
<dbReference type="EMBL" id="JAVREM010000019">
    <property type="protein sequence ID" value="MDT0319939.1"/>
    <property type="molecule type" value="Genomic_DNA"/>
</dbReference>
<comment type="caution">
    <text evidence="4">The sequence shown here is derived from an EMBL/GenBank/DDBJ whole genome shotgun (WGS) entry which is preliminary data.</text>
</comment>
<protein>
    <submittedName>
        <fullName evidence="4">DUF418 domain-containing protein</fullName>
    </submittedName>
</protein>
<feature type="compositionally biased region" description="Low complexity" evidence="1">
    <location>
        <begin position="1"/>
        <end position="17"/>
    </location>
</feature>
<sequence>MRTTTATTPLPTAEAPTVPAPAPPPPAPRVGALDALRGFALCGILLVNIPFQITRMRRVDEDFDAYPVATFLDLLVHQRFFPIFCFLFGVGFALLLSGAERRTERPRTALLRRLLALGLLGLVHQLAHPGEALLPYAVVGLLILLPASWLPTRVVLPVGLLGLVASVTLVSGGTASIPPLFLLGLAAARLGVAEALDRHTGRLAVLLALAAPAALAAGWWQHTYPPAGPYATRIAAAAGMLGALAYGTALLLVLRTGLGRRLSAVLEPLGRMALTNYLSATVAVVLAAGPLGLWDSARWGTAMALAVAVLAAQAAVSHWWLARFRHGPLEWCLRSLTWWTPARLRR</sequence>
<feature type="transmembrane region" description="Helical" evidence="2">
    <location>
        <begin position="133"/>
        <end position="149"/>
    </location>
</feature>
<dbReference type="Pfam" id="PF04235">
    <property type="entry name" value="DUF418"/>
    <property type="match status" value="1"/>
</dbReference>
<feature type="transmembrane region" description="Helical" evidence="2">
    <location>
        <begin position="234"/>
        <end position="254"/>
    </location>
</feature>
<keyword evidence="2" id="KW-0472">Membrane</keyword>
<dbReference type="RefSeq" id="WP_311599530.1">
    <property type="nucleotide sequence ID" value="NZ_JAVREM010000019.1"/>
</dbReference>
<feature type="transmembrane region" description="Helical" evidence="2">
    <location>
        <begin position="203"/>
        <end position="222"/>
    </location>
</feature>
<evidence type="ECO:0000256" key="1">
    <source>
        <dbReference type="SAM" id="MobiDB-lite"/>
    </source>
</evidence>
<feature type="region of interest" description="Disordered" evidence="1">
    <location>
        <begin position="1"/>
        <end position="26"/>
    </location>
</feature>
<keyword evidence="5" id="KW-1185">Reference proteome</keyword>
<feature type="transmembrane region" description="Helical" evidence="2">
    <location>
        <begin position="274"/>
        <end position="293"/>
    </location>
</feature>
<evidence type="ECO:0000313" key="5">
    <source>
        <dbReference type="Proteomes" id="UP001183420"/>
    </source>
</evidence>
<dbReference type="InterPro" id="IPR052529">
    <property type="entry name" value="Bact_Transport_Assoc"/>
</dbReference>
<feature type="domain" description="DUF418" evidence="3">
    <location>
        <begin position="188"/>
        <end position="339"/>
    </location>
</feature>
<evidence type="ECO:0000259" key="3">
    <source>
        <dbReference type="Pfam" id="PF04235"/>
    </source>
</evidence>
<evidence type="ECO:0000313" key="4">
    <source>
        <dbReference type="EMBL" id="MDT0319939.1"/>
    </source>
</evidence>
<organism evidence="4 5">
    <name type="scientific">Streptomyces millisiae</name>
    <dbReference type="NCBI Taxonomy" id="3075542"/>
    <lineage>
        <taxon>Bacteria</taxon>
        <taxon>Bacillati</taxon>
        <taxon>Actinomycetota</taxon>
        <taxon>Actinomycetes</taxon>
        <taxon>Kitasatosporales</taxon>
        <taxon>Streptomycetaceae</taxon>
        <taxon>Streptomyces</taxon>
    </lineage>
</organism>
<evidence type="ECO:0000256" key="2">
    <source>
        <dbReference type="SAM" id="Phobius"/>
    </source>
</evidence>
<name>A0ABU2LQT0_9ACTN</name>
<keyword evidence="2" id="KW-0812">Transmembrane</keyword>
<feature type="transmembrane region" description="Helical" evidence="2">
    <location>
        <begin position="80"/>
        <end position="98"/>
    </location>
</feature>
<dbReference type="PANTHER" id="PTHR30590">
    <property type="entry name" value="INNER MEMBRANE PROTEIN"/>
    <property type="match status" value="1"/>
</dbReference>
<gene>
    <name evidence="4" type="ORF">RNC47_16495</name>
</gene>